<dbReference type="SMART" id="SM00642">
    <property type="entry name" value="Aamy"/>
    <property type="match status" value="1"/>
</dbReference>
<name>A0ABW4E5F1_9LACO</name>
<evidence type="ECO:0000256" key="3">
    <source>
        <dbReference type="ARBA" id="ARBA00023295"/>
    </source>
</evidence>
<dbReference type="InterPro" id="IPR045857">
    <property type="entry name" value="O16G_dom_2"/>
</dbReference>
<protein>
    <submittedName>
        <fullName evidence="5">Alpha-glucosidase</fullName>
        <ecNumber evidence="5">3.2.1.-</ecNumber>
    </submittedName>
</protein>
<gene>
    <name evidence="5" type="ORF">ACFQ5J_07810</name>
</gene>
<evidence type="ECO:0000259" key="4">
    <source>
        <dbReference type="SMART" id="SM00642"/>
    </source>
</evidence>
<dbReference type="Pfam" id="PF00128">
    <property type="entry name" value="Alpha-amylase"/>
    <property type="match status" value="1"/>
</dbReference>
<keyword evidence="3 5" id="KW-0326">Glycosidase</keyword>
<reference evidence="6" key="1">
    <citation type="journal article" date="2019" name="Int. J. Syst. Evol. Microbiol.">
        <title>The Global Catalogue of Microorganisms (GCM) 10K type strain sequencing project: providing services to taxonomists for standard genome sequencing and annotation.</title>
        <authorList>
            <consortium name="The Broad Institute Genomics Platform"/>
            <consortium name="The Broad Institute Genome Sequencing Center for Infectious Disease"/>
            <person name="Wu L."/>
            <person name="Ma J."/>
        </authorList>
    </citation>
    <scope>NUCLEOTIDE SEQUENCE [LARGE SCALE GENOMIC DNA]</scope>
    <source>
        <strain evidence="6">CCM 8903</strain>
    </source>
</reference>
<proteinExistence type="inferred from homology"/>
<dbReference type="InterPro" id="IPR006047">
    <property type="entry name" value="GH13_cat_dom"/>
</dbReference>
<dbReference type="InterPro" id="IPR017853">
    <property type="entry name" value="GH"/>
</dbReference>
<keyword evidence="2 5" id="KW-0378">Hydrolase</keyword>
<organism evidence="5 6">
    <name type="scientific">Lacticaseibacillus baoqingensis</name>
    <dbReference type="NCBI Taxonomy" id="2486013"/>
    <lineage>
        <taxon>Bacteria</taxon>
        <taxon>Bacillati</taxon>
        <taxon>Bacillota</taxon>
        <taxon>Bacilli</taxon>
        <taxon>Lactobacillales</taxon>
        <taxon>Lactobacillaceae</taxon>
        <taxon>Lacticaseibacillus</taxon>
    </lineage>
</organism>
<comment type="similarity">
    <text evidence="1">Belongs to the glycosyl hydrolase 13 family.</text>
</comment>
<comment type="caution">
    <text evidence="5">The sequence shown here is derived from an EMBL/GenBank/DDBJ whole genome shotgun (WGS) entry which is preliminary data.</text>
</comment>
<keyword evidence="6" id="KW-1185">Reference proteome</keyword>
<accession>A0ABW4E5F1</accession>
<dbReference type="PANTHER" id="PTHR10357:SF184">
    <property type="entry name" value="OLIGO-1,6-GLUCOSIDASE 1"/>
    <property type="match status" value="1"/>
</dbReference>
<dbReference type="SUPFAM" id="SSF51445">
    <property type="entry name" value="(Trans)glycosidases"/>
    <property type="match status" value="1"/>
</dbReference>
<dbReference type="SUPFAM" id="SSF51011">
    <property type="entry name" value="Glycosyl hydrolase domain"/>
    <property type="match status" value="1"/>
</dbReference>
<dbReference type="InterPro" id="IPR013780">
    <property type="entry name" value="Glyco_hydro_b"/>
</dbReference>
<evidence type="ECO:0000313" key="5">
    <source>
        <dbReference type="EMBL" id="MFD1485132.1"/>
    </source>
</evidence>
<dbReference type="NCBIfam" id="NF008183">
    <property type="entry name" value="PRK10933.1"/>
    <property type="match status" value="1"/>
</dbReference>
<evidence type="ECO:0000313" key="6">
    <source>
        <dbReference type="Proteomes" id="UP001597252"/>
    </source>
</evidence>
<dbReference type="Gene3D" id="2.60.40.1180">
    <property type="entry name" value="Golgi alpha-mannosidase II"/>
    <property type="match status" value="1"/>
</dbReference>
<sequence>MAKHWWQEAVVYQIYPRSFQDSNGDGIGDLNGITKRLDYLQQLGVDVIWLSPIYQSPNDDNGYDIADYQAIMTDFGTMADFERMLTAIHQHGMKLMMDLVVNHTSDEHPWFIEAQASTSAAHHDYYIWRSGNGGHLPNNWRSNFSGPAWQYVPELDEYYLHIFTKKQADLNWDNPAVRDSIYQMMTWWCDKGIDGFRMDVINLISKPAGLPDDPTLAAHPAGSSLHMAANGPHVHDYLQEMNQRVLSHYDLMTVGETPGASPQDALLYTGFDRHELQMVFQFEHVGIDNDPQFGNMSTRRFALLDLKQALSRWQIALNGRAWNSLYWNNHDQARAVSRFGDDRPEFRVVSAKMLANTLHMLQGTPYVYQGEELGMTNVAFDAISDYRDVATLNAYHELVEERQVLTPADMLARIHCRSRDNARTPMQWDDTANAGFTTGTPWLAVNPNYRQINAAQALADQDSVYYFYQQLIRFRHQSPVVVYGDFAMIAAADEAVFAYARQYGQQRLVVISNFTAQTLQRPIGDWLGASSAELVISNYPQGPLEQLRPYETRTYLIGG</sequence>
<dbReference type="Gene3D" id="3.90.400.10">
    <property type="entry name" value="Oligo-1,6-glucosidase, Domain 2"/>
    <property type="match status" value="1"/>
</dbReference>
<dbReference type="EMBL" id="JBHTON010000021">
    <property type="protein sequence ID" value="MFD1485132.1"/>
    <property type="molecule type" value="Genomic_DNA"/>
</dbReference>
<dbReference type="Gene3D" id="3.20.20.80">
    <property type="entry name" value="Glycosidases"/>
    <property type="match status" value="1"/>
</dbReference>
<feature type="domain" description="Glycosyl hydrolase family 13 catalytic" evidence="4">
    <location>
        <begin position="13"/>
        <end position="423"/>
    </location>
</feature>
<evidence type="ECO:0000256" key="1">
    <source>
        <dbReference type="ARBA" id="ARBA00008061"/>
    </source>
</evidence>
<dbReference type="PANTHER" id="PTHR10357">
    <property type="entry name" value="ALPHA-AMYLASE FAMILY MEMBER"/>
    <property type="match status" value="1"/>
</dbReference>
<dbReference type="Proteomes" id="UP001597252">
    <property type="component" value="Unassembled WGS sequence"/>
</dbReference>
<dbReference type="EC" id="3.2.1.-" evidence="5"/>
<dbReference type="GO" id="GO:0016798">
    <property type="term" value="F:hydrolase activity, acting on glycosyl bonds"/>
    <property type="evidence" value="ECO:0007669"/>
    <property type="project" value="UniProtKB-KW"/>
</dbReference>
<dbReference type="CDD" id="cd11333">
    <property type="entry name" value="AmyAc_SI_OligoGlu_DGase"/>
    <property type="match status" value="1"/>
</dbReference>
<evidence type="ECO:0000256" key="2">
    <source>
        <dbReference type="ARBA" id="ARBA00022801"/>
    </source>
</evidence>
<dbReference type="RefSeq" id="WP_125753986.1">
    <property type="nucleotide sequence ID" value="NZ_JBHTON010000021.1"/>
</dbReference>